<protein>
    <recommendedName>
        <fullName evidence="2">Integrase catalytic domain-containing protein</fullName>
    </recommendedName>
</protein>
<accession>A0AAQ3NSH9</accession>
<keyword evidence="4" id="KW-1185">Reference proteome</keyword>
<dbReference type="Pfam" id="PF07727">
    <property type="entry name" value="RVT_2"/>
    <property type="match status" value="1"/>
</dbReference>
<feature type="domain" description="Integrase catalytic" evidence="2">
    <location>
        <begin position="205"/>
        <end position="377"/>
    </location>
</feature>
<evidence type="ECO:0000256" key="1">
    <source>
        <dbReference type="SAM" id="MobiDB-lite"/>
    </source>
</evidence>
<dbReference type="GO" id="GO:0003676">
    <property type="term" value="F:nucleic acid binding"/>
    <property type="evidence" value="ECO:0007669"/>
    <property type="project" value="InterPro"/>
</dbReference>
<dbReference type="PANTHER" id="PTHR11439">
    <property type="entry name" value="GAG-POL-RELATED RETROTRANSPOSON"/>
    <property type="match status" value="1"/>
</dbReference>
<dbReference type="InterPro" id="IPR001584">
    <property type="entry name" value="Integrase_cat-core"/>
</dbReference>
<dbReference type="GO" id="GO:0015074">
    <property type="term" value="P:DNA integration"/>
    <property type="evidence" value="ECO:0007669"/>
    <property type="project" value="InterPro"/>
</dbReference>
<evidence type="ECO:0000259" key="2">
    <source>
        <dbReference type="PROSITE" id="PS50994"/>
    </source>
</evidence>
<dbReference type="EMBL" id="CP144697">
    <property type="protein sequence ID" value="WVZ15611.1"/>
    <property type="molecule type" value="Genomic_DNA"/>
</dbReference>
<dbReference type="InterPro" id="IPR013103">
    <property type="entry name" value="RVT_2"/>
</dbReference>
<dbReference type="PROSITE" id="PS50994">
    <property type="entry name" value="INTEGRASE"/>
    <property type="match status" value="1"/>
</dbReference>
<dbReference type="InterPro" id="IPR036397">
    <property type="entry name" value="RNaseH_sf"/>
</dbReference>
<organism evidence="3 4">
    <name type="scientific">Vigna mungo</name>
    <name type="common">Black gram</name>
    <name type="synonym">Phaseolus mungo</name>
    <dbReference type="NCBI Taxonomy" id="3915"/>
    <lineage>
        <taxon>Eukaryota</taxon>
        <taxon>Viridiplantae</taxon>
        <taxon>Streptophyta</taxon>
        <taxon>Embryophyta</taxon>
        <taxon>Tracheophyta</taxon>
        <taxon>Spermatophyta</taxon>
        <taxon>Magnoliopsida</taxon>
        <taxon>eudicotyledons</taxon>
        <taxon>Gunneridae</taxon>
        <taxon>Pentapetalae</taxon>
        <taxon>rosids</taxon>
        <taxon>fabids</taxon>
        <taxon>Fabales</taxon>
        <taxon>Fabaceae</taxon>
        <taxon>Papilionoideae</taxon>
        <taxon>50 kb inversion clade</taxon>
        <taxon>NPAAA clade</taxon>
        <taxon>indigoferoid/millettioid clade</taxon>
        <taxon>Phaseoleae</taxon>
        <taxon>Vigna</taxon>
    </lineage>
</organism>
<dbReference type="InterPro" id="IPR012337">
    <property type="entry name" value="RNaseH-like_sf"/>
</dbReference>
<dbReference type="SUPFAM" id="SSF53098">
    <property type="entry name" value="Ribonuclease H-like"/>
    <property type="match status" value="1"/>
</dbReference>
<name>A0AAQ3NSH9_VIGMU</name>
<feature type="region of interest" description="Disordered" evidence="1">
    <location>
        <begin position="466"/>
        <end position="519"/>
    </location>
</feature>
<evidence type="ECO:0000313" key="4">
    <source>
        <dbReference type="Proteomes" id="UP001374535"/>
    </source>
</evidence>
<dbReference type="InterPro" id="IPR043502">
    <property type="entry name" value="DNA/RNA_pol_sf"/>
</dbReference>
<dbReference type="AlphaFoldDB" id="A0AAQ3NSH9"/>
<dbReference type="PANTHER" id="PTHR11439:SF498">
    <property type="entry name" value="DNAK FAMILY PROTEIN"/>
    <property type="match status" value="1"/>
</dbReference>
<dbReference type="Pfam" id="PF00665">
    <property type="entry name" value="rve"/>
    <property type="match status" value="1"/>
</dbReference>
<dbReference type="SUPFAM" id="SSF56672">
    <property type="entry name" value="DNA/RNA polymerases"/>
    <property type="match status" value="1"/>
</dbReference>
<feature type="compositionally biased region" description="Basic and acidic residues" evidence="1">
    <location>
        <begin position="430"/>
        <end position="447"/>
    </location>
</feature>
<feature type="region of interest" description="Disordered" evidence="1">
    <location>
        <begin position="423"/>
        <end position="454"/>
    </location>
</feature>
<dbReference type="Gene3D" id="3.30.420.10">
    <property type="entry name" value="Ribonuclease H-like superfamily/Ribonuclease H"/>
    <property type="match status" value="1"/>
</dbReference>
<proteinExistence type="predicted"/>
<feature type="compositionally biased region" description="Low complexity" evidence="1">
    <location>
        <begin position="483"/>
        <end position="510"/>
    </location>
</feature>
<dbReference type="CDD" id="cd09272">
    <property type="entry name" value="RNase_HI_RT_Ty1"/>
    <property type="match status" value="1"/>
</dbReference>
<reference evidence="3 4" key="1">
    <citation type="journal article" date="2023" name="Life. Sci Alliance">
        <title>Evolutionary insights into 3D genome organization and epigenetic landscape of Vigna mungo.</title>
        <authorList>
            <person name="Junaid A."/>
            <person name="Singh B."/>
            <person name="Bhatia S."/>
        </authorList>
    </citation>
    <scope>NUCLEOTIDE SEQUENCE [LARGE SCALE GENOMIC DNA]</scope>
    <source>
        <strain evidence="3">Urdbean</strain>
    </source>
</reference>
<sequence>MAHFDVRVLCKGEMRRRHLKVRSGQSVGDEEDSGEMIIGGISEGERKKRRCTVKDIKRQSVQFYRRRFPLTETNVSWEFKNFLTRRVATFDFSMASRPKMELGSLSSSHVTEIQKTQAFFVGKLARGGCCTMLPKVWIKTALKHNAFDNATLKMIGYASMCNGLYHLQLGHPGHKVVEKLCKIVPYTQISADNTCDICHYAKQHKLSFPKSNTLSANCFDLIHCDIWGPIYTSFVHGHRYFLTIVDDHSRHTWAFLMNNKGQTIDLLQAFIMKIKTQFNKTIKIIRTDNGPEFNCRATYNSNGIEHQRSCVETPQQNSVVERKHQHILNVTRSLIFQSNIPHTYWSYALSHVVFLINRLPSPVINDKTPFELLYNDSPTYLDLKVFGCLCFASTLENNRSKLDLRARKGILWNKRRDNHKQKCYENVFPYKDKQKRKDSGNGEKGKDNGNCGEENMLFLDNIDSKNEKESAGDERENQNPDQSNSNGRNSTESNTSTNENTNPTEQQQENVYKRSSKVRKTPEYLKNYVQEGDESPSTYLTAKNGLSTPYPITNVLSYKNLSDKHLKYTLAITNDKEPSSYEQAKNIPEWINAMQKEIQALQANKTWFMTQLPPGKRSIGCKWVYKIKHKADGSIERYKARLVAKGYTQQESIDFLDTFSPVAKLTSVRMLFALAASKNWFLHQLDVDNAFLHGDLNEDVYMDPPPGLNVGDKGQVCKLTKSLYGLKQAIARSRKGIHVCQRKYALDILEKTGMLGSKPSSTPYLSNNNSLYKAEDYIDNPSDYRRLIGKLFYLTNTRPDLFFTVNLLTRFMQEPTKHHYQALQHILRYIKSSPSEGLFFASDSEIQIKGFSDSDWATCPNTRRSTTGYCIFLGKSLVSWRSKKVLAATVCEMQWLHYLLQDLDVTPVATAILYCDNNSARHITQNQSFHERTKHIELDCHVVRQKIQAKFLHLLPIRSEEQLTNVFTKFPHRTRFKSIIPKLGMVNIHHPA</sequence>
<gene>
    <name evidence="3" type="ORF">V8G54_013177</name>
</gene>
<feature type="compositionally biased region" description="Basic and acidic residues" evidence="1">
    <location>
        <begin position="466"/>
        <end position="478"/>
    </location>
</feature>
<evidence type="ECO:0000313" key="3">
    <source>
        <dbReference type="EMBL" id="WVZ15611.1"/>
    </source>
</evidence>
<dbReference type="Proteomes" id="UP001374535">
    <property type="component" value="Chromosome 4"/>
</dbReference>